<feature type="domain" description="SnoaL-like" evidence="1">
    <location>
        <begin position="25"/>
        <end position="149"/>
    </location>
</feature>
<evidence type="ECO:0000313" key="3">
    <source>
        <dbReference type="Proteomes" id="UP001169764"/>
    </source>
</evidence>
<dbReference type="SUPFAM" id="SSF54427">
    <property type="entry name" value="NTF2-like"/>
    <property type="match status" value="1"/>
</dbReference>
<dbReference type="InterPro" id="IPR032710">
    <property type="entry name" value="NTF2-like_dom_sf"/>
</dbReference>
<protein>
    <submittedName>
        <fullName evidence="2">Nuclear transport factor 2 family protein</fullName>
    </submittedName>
</protein>
<organism evidence="2 3">
    <name type="scientific">Sphingomonas natans</name>
    <dbReference type="NCBI Taxonomy" id="3063330"/>
    <lineage>
        <taxon>Bacteria</taxon>
        <taxon>Pseudomonadati</taxon>
        <taxon>Pseudomonadota</taxon>
        <taxon>Alphaproteobacteria</taxon>
        <taxon>Sphingomonadales</taxon>
        <taxon>Sphingomonadaceae</taxon>
        <taxon>Sphingomonas</taxon>
    </lineage>
</organism>
<dbReference type="EMBL" id="JAUOTP010000003">
    <property type="protein sequence ID" value="MDO6414551.1"/>
    <property type="molecule type" value="Genomic_DNA"/>
</dbReference>
<keyword evidence="3" id="KW-1185">Reference proteome</keyword>
<accession>A0ABT8Y896</accession>
<dbReference type="Proteomes" id="UP001169764">
    <property type="component" value="Unassembled WGS sequence"/>
</dbReference>
<dbReference type="Gene3D" id="3.10.450.50">
    <property type="match status" value="1"/>
</dbReference>
<dbReference type="Pfam" id="PF13577">
    <property type="entry name" value="SnoaL_4"/>
    <property type="match status" value="1"/>
</dbReference>
<evidence type="ECO:0000313" key="2">
    <source>
        <dbReference type="EMBL" id="MDO6414551.1"/>
    </source>
</evidence>
<reference evidence="2" key="1">
    <citation type="submission" date="2023-07" db="EMBL/GenBank/DDBJ databases">
        <authorList>
            <person name="Kim M."/>
        </authorList>
    </citation>
    <scope>NUCLEOTIDE SEQUENCE</scope>
    <source>
        <strain evidence="2">BIUV-7</strain>
    </source>
</reference>
<comment type="caution">
    <text evidence="2">The sequence shown here is derived from an EMBL/GenBank/DDBJ whole genome shotgun (WGS) entry which is preliminary data.</text>
</comment>
<dbReference type="InterPro" id="IPR037401">
    <property type="entry name" value="SnoaL-like"/>
</dbReference>
<evidence type="ECO:0000259" key="1">
    <source>
        <dbReference type="Pfam" id="PF13577"/>
    </source>
</evidence>
<proteinExistence type="predicted"/>
<name>A0ABT8Y896_9SPHN</name>
<sequence>MGGRLHRKTQFEDKVGVNATSSLDTLLALEDIKLLKARRDRAVDTKDWDLYRSLHAPDHESHHEGLEPWIGADEMMRNVRERLGPQVVSVHHSHTPEITFTAPDKATGIWAMEDNIFWEEDGANCWMQGFGFYHEDYERRDGAWLFVKRELKRTHVKTSKQAIESAASAET</sequence>
<dbReference type="RefSeq" id="WP_303541805.1">
    <property type="nucleotide sequence ID" value="NZ_JAUOTP010000003.1"/>
</dbReference>
<gene>
    <name evidence="2" type="ORF">Q4F19_09180</name>
</gene>